<sequence>MAGPRCVASALRLRAAGRSGLALLLQQRSPGSASPARRWQAAYSSGRPKTVEINGKTYPTDPWFNVPSSVLSLTSRKLHLQKDHPVSITRKIIESVFPASTYRYYNTFDPVVSTYENFDSLGFPPDHPGRARTDTYYINESTLLRTHTSAHEAELFRSNPTGGYLISADVYRRDEIDRSHYPVFHQMEGARYWDRSKVPHGDLAAAVLEDLGRLPRHDMTVQDPSPPFHAERNPLQPHHGPAEAEAVGAHLKRSLELMVHEIFTRARKAAVLAEGAAPQDKPLEVRWVEAYFPFTSPSWELEVHYQGDWLEILGCGVSQQSLHIHAGKPDQVGWAFGIGLERVAMLLFQIPDIRLFWSQDERFLSQFRGVEDHLDRLRPFEPFSKHPPCYKDVSFWLGSSSAAGGGLGGAADWHDNDLMEVVRDAAGDCVEDVQLVDRFTHPKTGRKSLCYRINYRSLERTLTNAETNEMHQRVVDGLVKRFGVEIR</sequence>
<dbReference type="PROSITE" id="PS51447">
    <property type="entry name" value="FDX_ACB"/>
    <property type="match status" value="1"/>
</dbReference>
<dbReference type="Gene3D" id="3.30.70.380">
    <property type="entry name" value="Ferrodoxin-fold anticodon-binding domain"/>
    <property type="match status" value="1"/>
</dbReference>
<dbReference type="RefSeq" id="XP_070864452.1">
    <property type="nucleotide sequence ID" value="XM_071013579.1"/>
</dbReference>
<dbReference type="PROSITE" id="PS50862">
    <property type="entry name" value="AA_TRNA_LIGASE_II"/>
    <property type="match status" value="1"/>
</dbReference>
<dbReference type="InterPro" id="IPR002319">
    <property type="entry name" value="Phenylalanyl-tRNA_Synthase"/>
</dbReference>
<evidence type="ECO:0000313" key="17">
    <source>
        <dbReference type="Proteomes" id="UP001600064"/>
    </source>
</evidence>
<dbReference type="InterPro" id="IPR004530">
    <property type="entry name" value="Phe-tRNA-synth_IIc_mito"/>
</dbReference>
<keyword evidence="6" id="KW-0067">ATP-binding</keyword>
<keyword evidence="4" id="KW-0436">Ligase</keyword>
<evidence type="ECO:0000256" key="3">
    <source>
        <dbReference type="ARBA" id="ARBA00012814"/>
    </source>
</evidence>
<keyword evidence="5" id="KW-0547">Nucleotide-binding</keyword>
<evidence type="ECO:0000313" key="16">
    <source>
        <dbReference type="EMBL" id="KAL2265725.1"/>
    </source>
</evidence>
<reference evidence="16 17" key="1">
    <citation type="journal article" date="2024" name="Commun. Biol.">
        <title>Comparative genomic analysis of thermophilic fungi reveals convergent evolutionary adaptations and gene losses.</title>
        <authorList>
            <person name="Steindorff A.S."/>
            <person name="Aguilar-Pontes M.V."/>
            <person name="Robinson A.J."/>
            <person name="Andreopoulos B."/>
            <person name="LaButti K."/>
            <person name="Kuo A."/>
            <person name="Mondo S."/>
            <person name="Riley R."/>
            <person name="Otillar R."/>
            <person name="Haridas S."/>
            <person name="Lipzen A."/>
            <person name="Grimwood J."/>
            <person name="Schmutz J."/>
            <person name="Clum A."/>
            <person name="Reid I.D."/>
            <person name="Moisan M.C."/>
            <person name="Butler G."/>
            <person name="Nguyen T.T.M."/>
            <person name="Dewar K."/>
            <person name="Conant G."/>
            <person name="Drula E."/>
            <person name="Henrissat B."/>
            <person name="Hansel C."/>
            <person name="Singer S."/>
            <person name="Hutchinson M.I."/>
            <person name="de Vries R.P."/>
            <person name="Natvig D.O."/>
            <person name="Powell A.J."/>
            <person name="Tsang A."/>
            <person name="Grigoriev I.V."/>
        </authorList>
    </citation>
    <scope>NUCLEOTIDE SEQUENCE [LARGE SCALE GENOMIC DNA]</scope>
    <source>
        <strain evidence="16 17">ATCC 22073</strain>
    </source>
</reference>
<dbReference type="SMART" id="SM00896">
    <property type="entry name" value="FDX-ACB"/>
    <property type="match status" value="1"/>
</dbReference>
<dbReference type="PANTHER" id="PTHR11538:SF41">
    <property type="entry name" value="PHENYLALANINE--TRNA LIGASE, MITOCHONDRIAL"/>
    <property type="match status" value="1"/>
</dbReference>
<comment type="similarity">
    <text evidence="2">Belongs to the class-II aminoacyl-tRNA synthetase family.</text>
</comment>
<dbReference type="InterPro" id="IPR005121">
    <property type="entry name" value="Fdx_antiC-bd"/>
</dbReference>
<evidence type="ECO:0000256" key="8">
    <source>
        <dbReference type="ARBA" id="ARBA00022946"/>
    </source>
</evidence>
<dbReference type="Pfam" id="PF01409">
    <property type="entry name" value="tRNA-synt_2d"/>
    <property type="match status" value="2"/>
</dbReference>
<comment type="caution">
    <text evidence="16">The sequence shown here is derived from an EMBL/GenBank/DDBJ whole genome shotgun (WGS) entry which is preliminary data.</text>
</comment>
<comment type="subcellular location">
    <subcellularLocation>
        <location evidence="1">Mitochondrion matrix</location>
    </subcellularLocation>
</comment>
<organism evidence="16 17">
    <name type="scientific">Remersonia thermophila</name>
    <dbReference type="NCBI Taxonomy" id="72144"/>
    <lineage>
        <taxon>Eukaryota</taxon>
        <taxon>Fungi</taxon>
        <taxon>Dikarya</taxon>
        <taxon>Ascomycota</taxon>
        <taxon>Pezizomycotina</taxon>
        <taxon>Sordariomycetes</taxon>
        <taxon>Sordariomycetidae</taxon>
        <taxon>Sordariales</taxon>
        <taxon>Sordariales incertae sedis</taxon>
        <taxon>Remersonia</taxon>
    </lineage>
</organism>
<dbReference type="Proteomes" id="UP001600064">
    <property type="component" value="Unassembled WGS sequence"/>
</dbReference>
<feature type="domain" description="Aminoacyl-transfer RNA synthetases class-II family profile" evidence="14">
    <location>
        <begin position="168"/>
        <end position="379"/>
    </location>
</feature>
<feature type="domain" description="FDX-ACB" evidence="15">
    <location>
        <begin position="384"/>
        <end position="487"/>
    </location>
</feature>
<evidence type="ECO:0000256" key="13">
    <source>
        <dbReference type="SAM" id="MobiDB-lite"/>
    </source>
</evidence>
<evidence type="ECO:0000256" key="10">
    <source>
        <dbReference type="ARBA" id="ARBA00023146"/>
    </source>
</evidence>
<dbReference type="InterPro" id="IPR006195">
    <property type="entry name" value="aa-tRNA-synth_II"/>
</dbReference>
<accession>A0ABR4D6M1</accession>
<dbReference type="Gene3D" id="3.30.930.10">
    <property type="entry name" value="Bira Bifunctional Protein, Domain 2"/>
    <property type="match status" value="1"/>
</dbReference>
<keyword evidence="9" id="KW-0496">Mitochondrion</keyword>
<evidence type="ECO:0000256" key="7">
    <source>
        <dbReference type="ARBA" id="ARBA00022917"/>
    </source>
</evidence>
<dbReference type="GeneID" id="98128223"/>
<name>A0ABR4D6M1_9PEZI</name>
<evidence type="ECO:0000256" key="4">
    <source>
        <dbReference type="ARBA" id="ARBA00022598"/>
    </source>
</evidence>
<feature type="region of interest" description="Disordered" evidence="13">
    <location>
        <begin position="220"/>
        <end position="246"/>
    </location>
</feature>
<evidence type="ECO:0000256" key="2">
    <source>
        <dbReference type="ARBA" id="ARBA00008226"/>
    </source>
</evidence>
<dbReference type="CDD" id="cd00496">
    <property type="entry name" value="PheRS_alpha_core"/>
    <property type="match status" value="1"/>
</dbReference>
<evidence type="ECO:0000259" key="14">
    <source>
        <dbReference type="PROSITE" id="PS50862"/>
    </source>
</evidence>
<evidence type="ECO:0000256" key="12">
    <source>
        <dbReference type="ARBA" id="ARBA00049255"/>
    </source>
</evidence>
<keyword evidence="7" id="KW-0648">Protein biosynthesis</keyword>
<evidence type="ECO:0000256" key="1">
    <source>
        <dbReference type="ARBA" id="ARBA00004305"/>
    </source>
</evidence>
<evidence type="ECO:0000256" key="5">
    <source>
        <dbReference type="ARBA" id="ARBA00022741"/>
    </source>
</evidence>
<dbReference type="InterPro" id="IPR036690">
    <property type="entry name" value="Fdx_antiC-bd_sf"/>
</dbReference>
<evidence type="ECO:0000256" key="6">
    <source>
        <dbReference type="ARBA" id="ARBA00022840"/>
    </source>
</evidence>
<evidence type="ECO:0000256" key="11">
    <source>
        <dbReference type="ARBA" id="ARBA00031194"/>
    </source>
</evidence>
<dbReference type="EC" id="6.1.1.20" evidence="3"/>
<dbReference type="Pfam" id="PF03147">
    <property type="entry name" value="FDX-ACB"/>
    <property type="match status" value="1"/>
</dbReference>
<dbReference type="PANTHER" id="PTHR11538">
    <property type="entry name" value="PHENYLALANYL-TRNA SYNTHETASE"/>
    <property type="match status" value="1"/>
</dbReference>
<dbReference type="SUPFAM" id="SSF54991">
    <property type="entry name" value="Anticodon-binding domain of PheRS"/>
    <property type="match status" value="1"/>
</dbReference>
<dbReference type="NCBIfam" id="TIGR00469">
    <property type="entry name" value="pheS_mito"/>
    <property type="match status" value="1"/>
</dbReference>
<gene>
    <name evidence="16" type="ORF">VTJ83DRAFT_6825</name>
</gene>
<keyword evidence="10" id="KW-0030">Aminoacyl-tRNA synthetase</keyword>
<evidence type="ECO:0000256" key="9">
    <source>
        <dbReference type="ARBA" id="ARBA00023128"/>
    </source>
</evidence>
<dbReference type="EMBL" id="JAZGUE010000006">
    <property type="protein sequence ID" value="KAL2265725.1"/>
    <property type="molecule type" value="Genomic_DNA"/>
</dbReference>
<keyword evidence="17" id="KW-1185">Reference proteome</keyword>
<dbReference type="SUPFAM" id="SSF55681">
    <property type="entry name" value="Class II aaRS and biotin synthetases"/>
    <property type="match status" value="1"/>
</dbReference>
<keyword evidence="8" id="KW-0809">Transit peptide</keyword>
<evidence type="ECO:0000259" key="15">
    <source>
        <dbReference type="PROSITE" id="PS51447"/>
    </source>
</evidence>
<protein>
    <recommendedName>
        <fullName evidence="3">phenylalanine--tRNA ligase</fullName>
        <ecNumber evidence="3">6.1.1.20</ecNumber>
    </recommendedName>
    <alternativeName>
        <fullName evidence="11">Phenylalanyl-tRNA synthetase</fullName>
    </alternativeName>
</protein>
<dbReference type="InterPro" id="IPR045864">
    <property type="entry name" value="aa-tRNA-synth_II/BPL/LPL"/>
</dbReference>
<comment type="catalytic activity">
    <reaction evidence="12">
        <text>tRNA(Phe) + L-phenylalanine + ATP = L-phenylalanyl-tRNA(Phe) + AMP + diphosphate + H(+)</text>
        <dbReference type="Rhea" id="RHEA:19413"/>
        <dbReference type="Rhea" id="RHEA-COMP:9668"/>
        <dbReference type="Rhea" id="RHEA-COMP:9699"/>
        <dbReference type="ChEBI" id="CHEBI:15378"/>
        <dbReference type="ChEBI" id="CHEBI:30616"/>
        <dbReference type="ChEBI" id="CHEBI:33019"/>
        <dbReference type="ChEBI" id="CHEBI:58095"/>
        <dbReference type="ChEBI" id="CHEBI:78442"/>
        <dbReference type="ChEBI" id="CHEBI:78531"/>
        <dbReference type="ChEBI" id="CHEBI:456215"/>
        <dbReference type="EC" id="6.1.1.20"/>
    </reaction>
</comment>
<proteinExistence type="inferred from homology"/>